<evidence type="ECO:0000256" key="3">
    <source>
        <dbReference type="ARBA" id="ARBA00022801"/>
    </source>
</evidence>
<comment type="catalytic activity">
    <reaction evidence="5 6">
        <text>adenine + H2O + H(+) = hypoxanthine + NH4(+)</text>
        <dbReference type="Rhea" id="RHEA:23688"/>
        <dbReference type="ChEBI" id="CHEBI:15377"/>
        <dbReference type="ChEBI" id="CHEBI:15378"/>
        <dbReference type="ChEBI" id="CHEBI:16708"/>
        <dbReference type="ChEBI" id="CHEBI:17368"/>
        <dbReference type="ChEBI" id="CHEBI:28938"/>
        <dbReference type="EC" id="3.5.4.2"/>
    </reaction>
</comment>
<gene>
    <name evidence="6" type="primary">ade</name>
    <name evidence="9" type="ORF">CSA56_02885</name>
</gene>
<evidence type="ECO:0000256" key="1">
    <source>
        <dbReference type="ARBA" id="ARBA00006773"/>
    </source>
</evidence>
<evidence type="ECO:0000313" key="10">
    <source>
        <dbReference type="Proteomes" id="UP000230821"/>
    </source>
</evidence>
<dbReference type="GO" id="GO:0000034">
    <property type="term" value="F:adenine deaminase activity"/>
    <property type="evidence" value="ECO:0007669"/>
    <property type="project" value="UniProtKB-UniRule"/>
</dbReference>
<comment type="similarity">
    <text evidence="1 6">Belongs to the metallo-dependent hydrolases superfamily. Adenine deaminase family.</text>
</comment>
<dbReference type="EMBL" id="PDSK01000034">
    <property type="protein sequence ID" value="PIE35734.1"/>
    <property type="molecule type" value="Genomic_DNA"/>
</dbReference>
<evidence type="ECO:0000256" key="5">
    <source>
        <dbReference type="ARBA" id="ARBA00047720"/>
    </source>
</evidence>
<evidence type="ECO:0000256" key="4">
    <source>
        <dbReference type="ARBA" id="ARBA00023211"/>
    </source>
</evidence>
<proteinExistence type="inferred from homology"/>
<dbReference type="Pfam" id="PF01979">
    <property type="entry name" value="Amidohydro_1"/>
    <property type="match status" value="1"/>
</dbReference>
<keyword evidence="4 6" id="KW-0464">Manganese</keyword>
<dbReference type="Pfam" id="PF13382">
    <property type="entry name" value="Adenine_deam_C"/>
    <property type="match status" value="1"/>
</dbReference>
<dbReference type="EC" id="3.5.4.2" evidence="2 6"/>
<dbReference type="AlphaFoldDB" id="A0A2G6KJB3"/>
<dbReference type="InterPro" id="IPR032466">
    <property type="entry name" value="Metal_Hydrolase"/>
</dbReference>
<comment type="cofactor">
    <cofactor evidence="6">
        <name>Mn(2+)</name>
        <dbReference type="ChEBI" id="CHEBI:29035"/>
    </cofactor>
</comment>
<organism evidence="9 10">
    <name type="scientific">candidate division KSB3 bacterium</name>
    <dbReference type="NCBI Taxonomy" id="2044937"/>
    <lineage>
        <taxon>Bacteria</taxon>
        <taxon>candidate division KSB3</taxon>
    </lineage>
</organism>
<dbReference type="Gene3D" id="2.30.40.10">
    <property type="entry name" value="Urease, subunit C, domain 1"/>
    <property type="match status" value="1"/>
</dbReference>
<dbReference type="PANTHER" id="PTHR11113">
    <property type="entry name" value="N-ACETYLGLUCOSAMINE-6-PHOSPHATE DEACETYLASE"/>
    <property type="match status" value="1"/>
</dbReference>
<feature type="domain" description="Amidohydrolase-related" evidence="7">
    <location>
        <begin position="56"/>
        <end position="131"/>
    </location>
</feature>
<feature type="domain" description="Adenine deaminase C-terminal" evidence="8">
    <location>
        <begin position="398"/>
        <end position="561"/>
    </location>
</feature>
<dbReference type="InterPro" id="IPR006680">
    <property type="entry name" value="Amidohydro-rel"/>
</dbReference>
<evidence type="ECO:0000313" key="9">
    <source>
        <dbReference type="EMBL" id="PIE35734.1"/>
    </source>
</evidence>
<dbReference type="InterPro" id="IPR026912">
    <property type="entry name" value="Adenine_deam_C"/>
</dbReference>
<evidence type="ECO:0000259" key="7">
    <source>
        <dbReference type="Pfam" id="PF01979"/>
    </source>
</evidence>
<dbReference type="PANTHER" id="PTHR11113:SF2">
    <property type="entry name" value="ADENINE DEAMINASE"/>
    <property type="match status" value="1"/>
</dbReference>
<comment type="caution">
    <text evidence="9">The sequence shown here is derived from an EMBL/GenBank/DDBJ whole genome shotgun (WGS) entry which is preliminary data.</text>
</comment>
<dbReference type="InterPro" id="IPR011059">
    <property type="entry name" value="Metal-dep_hydrolase_composite"/>
</dbReference>
<dbReference type="SUPFAM" id="SSF51556">
    <property type="entry name" value="Metallo-dependent hydrolases"/>
    <property type="match status" value="1"/>
</dbReference>
<sequence length="570" mass="62898">MPVDLLFTNASVYNVFLKEWFVEDVAVHHGKIFYTGDASSASIQGNTAIDCGRKPLIPGLIDIHLHIESSLCTPIEFAHAVLAHGVTTVVAEPHEIANVSGLAGIEEFIRLSRDAAIDIFYGIPSSVPSTRPELESTGGMITQKDITLLLERYPEVVCLGEVMDFHGLINGTAERIRHNIEYIQRNHPLTAIEGHCPNIVGRDLSTVLYHGVDSDHCLQLVESMKDRFKQGMFVEIQEKSVQPDIIAYLSEYDRDGLYCFVTDDVPPDILCDKGHLDHVVRSAMGLGLPLERAIIASSYAPARRMGFRDRGSVSPGKIADLLLLADKAEGFQIERIFKNGQEYHGKTKPAMTTCFDSTFTSTLNVPQNWLSKDLFTVQAPGNSTHVRCRTMHKNPTSTYTEESITKLLVQDGIVRWQDEEVNLVHVLNRYSGRGEYACGFVSGEIFRQGAVCTSYAHDCHNLLTAGDNEGDMLMALHWVIDHQGGICAVSQGRIIASLPLRIGGILSEAPMEQLSDSVKRLQTAMKELGYRHPNPLMSFSTLTLPVSPALKITDKGLIDVNVGQSVSLFL</sequence>
<name>A0A2G6KJB3_9BACT</name>
<dbReference type="InterPro" id="IPR006679">
    <property type="entry name" value="Adenine_deam"/>
</dbReference>
<evidence type="ECO:0000259" key="8">
    <source>
        <dbReference type="Pfam" id="PF13382"/>
    </source>
</evidence>
<keyword evidence="3 6" id="KW-0378">Hydrolase</keyword>
<dbReference type="Gene3D" id="3.20.20.140">
    <property type="entry name" value="Metal-dependent hydrolases"/>
    <property type="match status" value="1"/>
</dbReference>
<dbReference type="Proteomes" id="UP000230821">
    <property type="component" value="Unassembled WGS sequence"/>
</dbReference>
<accession>A0A2G6KJB3</accession>
<dbReference type="SUPFAM" id="SSF51338">
    <property type="entry name" value="Composite domain of metallo-dependent hydrolases"/>
    <property type="match status" value="1"/>
</dbReference>
<evidence type="ECO:0000256" key="6">
    <source>
        <dbReference type="HAMAP-Rule" id="MF_01518"/>
    </source>
</evidence>
<protein>
    <recommendedName>
        <fullName evidence="2 6">Adenine deaminase</fullName>
        <shortName evidence="6">Adenase</shortName>
        <shortName evidence="6">Adenine aminase</shortName>
        <ecNumber evidence="2 6">3.5.4.2</ecNumber>
    </recommendedName>
</protein>
<reference evidence="9 10" key="1">
    <citation type="submission" date="2017-10" db="EMBL/GenBank/DDBJ databases">
        <title>Novel microbial diversity and functional potential in the marine mammal oral microbiome.</title>
        <authorList>
            <person name="Dudek N.K."/>
            <person name="Sun C.L."/>
            <person name="Burstein D."/>
            <person name="Kantor R.S."/>
            <person name="Aliaga Goltsman D.S."/>
            <person name="Bik E.M."/>
            <person name="Thomas B.C."/>
            <person name="Banfield J.F."/>
            <person name="Relman D.A."/>
        </authorList>
    </citation>
    <scope>NUCLEOTIDE SEQUENCE [LARGE SCALE GENOMIC DNA]</scope>
    <source>
        <strain evidence="9">DOLJORAL78_47_16</strain>
    </source>
</reference>
<evidence type="ECO:0000256" key="2">
    <source>
        <dbReference type="ARBA" id="ARBA00012782"/>
    </source>
</evidence>
<dbReference type="HAMAP" id="MF_01518">
    <property type="entry name" value="Adenine_deamin"/>
    <property type="match status" value="1"/>
</dbReference>
<dbReference type="GO" id="GO:0006146">
    <property type="term" value="P:adenine catabolic process"/>
    <property type="evidence" value="ECO:0007669"/>
    <property type="project" value="InterPro"/>
</dbReference>